<feature type="region of interest" description="Disordered" evidence="1">
    <location>
        <begin position="78"/>
        <end position="114"/>
    </location>
</feature>
<reference evidence="2" key="1">
    <citation type="submission" date="2021-02" db="EMBL/GenBank/DDBJ databases">
        <authorList>
            <person name="Dougan E. K."/>
            <person name="Rhodes N."/>
            <person name="Thang M."/>
            <person name="Chan C."/>
        </authorList>
    </citation>
    <scope>NUCLEOTIDE SEQUENCE</scope>
</reference>
<gene>
    <name evidence="2" type="ORF">SNAT2548_LOCUS35045</name>
</gene>
<evidence type="ECO:0000313" key="2">
    <source>
        <dbReference type="EMBL" id="CAE7616536.1"/>
    </source>
</evidence>
<evidence type="ECO:0000256" key="1">
    <source>
        <dbReference type="SAM" id="MobiDB-lite"/>
    </source>
</evidence>
<name>A0A812V3Z3_9DINO</name>
<organism evidence="2 3">
    <name type="scientific">Symbiodinium natans</name>
    <dbReference type="NCBI Taxonomy" id="878477"/>
    <lineage>
        <taxon>Eukaryota</taxon>
        <taxon>Sar</taxon>
        <taxon>Alveolata</taxon>
        <taxon>Dinophyceae</taxon>
        <taxon>Suessiales</taxon>
        <taxon>Symbiodiniaceae</taxon>
        <taxon>Symbiodinium</taxon>
    </lineage>
</organism>
<accession>A0A812V3Z3</accession>
<feature type="region of interest" description="Disordered" evidence="1">
    <location>
        <begin position="1"/>
        <end position="44"/>
    </location>
</feature>
<feature type="compositionally biased region" description="Polar residues" evidence="1">
    <location>
        <begin position="1"/>
        <end position="11"/>
    </location>
</feature>
<evidence type="ECO:0000313" key="3">
    <source>
        <dbReference type="Proteomes" id="UP000604046"/>
    </source>
</evidence>
<keyword evidence="3" id="KW-1185">Reference proteome</keyword>
<comment type="caution">
    <text evidence="2">The sequence shown here is derived from an EMBL/GenBank/DDBJ whole genome shotgun (WGS) entry which is preliminary data.</text>
</comment>
<protein>
    <submittedName>
        <fullName evidence="2">Uncharacterized protein</fullName>
    </submittedName>
</protein>
<dbReference type="Proteomes" id="UP000604046">
    <property type="component" value="Unassembled WGS sequence"/>
</dbReference>
<dbReference type="OrthoDB" id="413178at2759"/>
<dbReference type="AlphaFoldDB" id="A0A812V3Z3"/>
<sequence>MASASPEASPSRTRRLEDSTLPGICEQRAEEPRIRADSWSETQSSDVALELELEDIARLRERLGETLSTQEVLAQQVRPLRKDAMAVQQGRPEGSQPTTKNPESRRVGGKPLPPLAVLPKAFGLQARRAIDRVGRGGI</sequence>
<proteinExistence type="predicted"/>
<feature type="compositionally biased region" description="Basic and acidic residues" evidence="1">
    <location>
        <begin position="27"/>
        <end position="38"/>
    </location>
</feature>
<dbReference type="EMBL" id="CAJNDS010002845">
    <property type="protein sequence ID" value="CAE7616536.1"/>
    <property type="molecule type" value="Genomic_DNA"/>
</dbReference>